<dbReference type="InterPro" id="IPR001845">
    <property type="entry name" value="HTH_ArsR_DNA-bd_dom"/>
</dbReference>
<evidence type="ECO:0000313" key="3">
    <source>
        <dbReference type="Proteomes" id="UP000033452"/>
    </source>
</evidence>
<dbReference type="PANTHER" id="PTHR39168:SF1">
    <property type="entry name" value="TRANSCRIPTIONAL REGULATORY PROTEIN"/>
    <property type="match status" value="1"/>
</dbReference>
<dbReference type="GO" id="GO:0010288">
    <property type="term" value="P:response to lead ion"/>
    <property type="evidence" value="ECO:0007669"/>
    <property type="project" value="TreeGrafter"/>
</dbReference>
<comment type="caution">
    <text evidence="2">The sequence shown here is derived from an EMBL/GenBank/DDBJ whole genome shotgun (WGS) entry which is preliminary data.</text>
</comment>
<dbReference type="AlphaFoldDB" id="A0A0F4QWN0"/>
<dbReference type="SUPFAM" id="SSF46785">
    <property type="entry name" value="Winged helix' DNA-binding domain"/>
    <property type="match status" value="1"/>
</dbReference>
<dbReference type="Pfam" id="PF12840">
    <property type="entry name" value="HTH_20"/>
    <property type="match status" value="1"/>
</dbReference>
<dbReference type="SMART" id="SM00418">
    <property type="entry name" value="HTH_ARSR"/>
    <property type="match status" value="1"/>
</dbReference>
<proteinExistence type="predicted"/>
<dbReference type="GO" id="GO:0046686">
    <property type="term" value="P:response to cadmium ion"/>
    <property type="evidence" value="ECO:0007669"/>
    <property type="project" value="TreeGrafter"/>
</dbReference>
<keyword evidence="3" id="KW-1185">Reference proteome</keyword>
<reference evidence="2 3" key="1">
    <citation type="journal article" date="2015" name="BMC Genomics">
        <title>Genome mining reveals unlocked bioactive potential of marine Gram-negative bacteria.</title>
        <authorList>
            <person name="Machado H."/>
            <person name="Sonnenschein E.C."/>
            <person name="Melchiorsen J."/>
            <person name="Gram L."/>
        </authorList>
    </citation>
    <scope>NUCLEOTIDE SEQUENCE [LARGE SCALE GENOMIC DNA]</scope>
    <source>
        <strain evidence="2 3">S2471</strain>
    </source>
</reference>
<dbReference type="Gene3D" id="1.10.10.10">
    <property type="entry name" value="Winged helix-like DNA-binding domain superfamily/Winged helix DNA-binding domain"/>
    <property type="match status" value="1"/>
</dbReference>
<accession>A0A0F4QWN0</accession>
<dbReference type="Proteomes" id="UP000033452">
    <property type="component" value="Unassembled WGS sequence"/>
</dbReference>
<name>A0A0F4QWN0_9GAMM</name>
<dbReference type="GO" id="GO:0003677">
    <property type="term" value="F:DNA binding"/>
    <property type="evidence" value="ECO:0007669"/>
    <property type="project" value="TreeGrafter"/>
</dbReference>
<organism evidence="2 3">
    <name type="scientific">Pseudoalteromonas rubra</name>
    <dbReference type="NCBI Taxonomy" id="43658"/>
    <lineage>
        <taxon>Bacteria</taxon>
        <taxon>Pseudomonadati</taxon>
        <taxon>Pseudomonadota</taxon>
        <taxon>Gammaproteobacteria</taxon>
        <taxon>Alteromonadales</taxon>
        <taxon>Pseudoalteromonadaceae</taxon>
        <taxon>Pseudoalteromonas</taxon>
    </lineage>
</organism>
<dbReference type="InterPro" id="IPR036388">
    <property type="entry name" value="WH-like_DNA-bd_sf"/>
</dbReference>
<dbReference type="RefSeq" id="WP_046003561.1">
    <property type="nucleotide sequence ID" value="NZ_JXYA01000006.1"/>
</dbReference>
<gene>
    <name evidence="2" type="ORF">TW77_03405</name>
</gene>
<dbReference type="InterPro" id="IPR036390">
    <property type="entry name" value="WH_DNA-bd_sf"/>
</dbReference>
<dbReference type="GO" id="GO:0097063">
    <property type="term" value="F:cadmium ion sensor activity"/>
    <property type="evidence" value="ECO:0007669"/>
    <property type="project" value="TreeGrafter"/>
</dbReference>
<dbReference type="PATRIC" id="fig|43658.5.peg.712"/>
<protein>
    <submittedName>
        <fullName evidence="2">ArsR family transcriptional regulator</fullName>
    </submittedName>
</protein>
<dbReference type="CDD" id="cd00090">
    <property type="entry name" value="HTH_ARSR"/>
    <property type="match status" value="1"/>
</dbReference>
<evidence type="ECO:0000313" key="2">
    <source>
        <dbReference type="EMBL" id="KJZ12126.1"/>
    </source>
</evidence>
<dbReference type="EMBL" id="JXYA01000006">
    <property type="protein sequence ID" value="KJZ12126.1"/>
    <property type="molecule type" value="Genomic_DNA"/>
</dbReference>
<sequence>MHEPDITLIASLIGEPARARMLIALMSGKALTATELSLEADITAQTASSHLAKLVEGSLLSVRKQGRHKYFQLKSQKVAGLIEQLLTLSSEITLKTHTGPADPYLRQARVCYDHIAGELGIQLYDALAEANYIEDKQAETLLTPKGIAFFEQLGVCVQTLRKKKRPLCKSCLDWSERRNHLAGSLGHWILNDALERGWLQRVPDSRALILDKTRGNLFAKTYGIAFTGNTEK</sequence>
<dbReference type="GO" id="GO:0032791">
    <property type="term" value="F:lead ion binding"/>
    <property type="evidence" value="ECO:0007669"/>
    <property type="project" value="TreeGrafter"/>
</dbReference>
<dbReference type="InterPro" id="IPR052543">
    <property type="entry name" value="HTH_Metal-responsive_Reg"/>
</dbReference>
<dbReference type="PANTHER" id="PTHR39168">
    <property type="entry name" value="TRANSCRIPTIONAL REGULATOR-RELATED"/>
    <property type="match status" value="1"/>
</dbReference>
<evidence type="ECO:0000259" key="1">
    <source>
        <dbReference type="PROSITE" id="PS50987"/>
    </source>
</evidence>
<dbReference type="GO" id="GO:0003700">
    <property type="term" value="F:DNA-binding transcription factor activity"/>
    <property type="evidence" value="ECO:0007669"/>
    <property type="project" value="InterPro"/>
</dbReference>
<dbReference type="OrthoDB" id="9797716at2"/>
<dbReference type="InterPro" id="IPR011991">
    <property type="entry name" value="ArsR-like_HTH"/>
</dbReference>
<feature type="domain" description="HTH arsR-type" evidence="1">
    <location>
        <begin position="1"/>
        <end position="93"/>
    </location>
</feature>
<dbReference type="PROSITE" id="PS50987">
    <property type="entry name" value="HTH_ARSR_2"/>
    <property type="match status" value="1"/>
</dbReference>